<reference evidence="2 3" key="1">
    <citation type="journal article" date="2004" name="Proc. Natl. Acad. Sci. U.S.A.">
        <title>Structural flexibility in the Burkholderia mallei genome.</title>
        <authorList>
            <person name="Nierman W.C."/>
            <person name="DeShazer D."/>
            <person name="Kim H.S."/>
            <person name="Tettelin H."/>
            <person name="Nelson K.E."/>
            <person name="Feldblyum T."/>
            <person name="Ulrich R.L."/>
            <person name="Ronning C.M."/>
            <person name="Brinkac L.M."/>
            <person name="Daugherty S.C."/>
            <person name="Davidsen T.D."/>
            <person name="Deboy R.T."/>
            <person name="Dimitrov G."/>
            <person name="Dodson R.J."/>
            <person name="Durkin A.S."/>
            <person name="Gwinn M.L."/>
            <person name="Haft D.H."/>
            <person name="Khouri H."/>
            <person name="Kolonay J.F."/>
            <person name="Madupu R."/>
            <person name="Mohammoud Y."/>
            <person name="Nelson W.C."/>
            <person name="Radune D."/>
            <person name="Romero C.M."/>
            <person name="Sarria S."/>
            <person name="Selengut J."/>
            <person name="Shamblin C."/>
            <person name="Sullivan S.A."/>
            <person name="White O."/>
            <person name="Yu Y."/>
            <person name="Zafar N."/>
            <person name="Zhou L."/>
            <person name="Fraser C.M."/>
        </authorList>
    </citation>
    <scope>NUCLEOTIDE SEQUENCE [LARGE SCALE GENOMIC DNA]</scope>
    <source>
        <strain evidence="2 3">ATCC 23344</strain>
    </source>
</reference>
<keyword evidence="3" id="KW-1185">Reference proteome</keyword>
<evidence type="ECO:0000313" key="3">
    <source>
        <dbReference type="Proteomes" id="UP000006693"/>
    </source>
</evidence>
<organism evidence="2 3">
    <name type="scientific">Burkholderia mallei (strain ATCC 23344)</name>
    <dbReference type="NCBI Taxonomy" id="243160"/>
    <lineage>
        <taxon>Bacteria</taxon>
        <taxon>Pseudomonadati</taxon>
        <taxon>Pseudomonadota</taxon>
        <taxon>Betaproteobacteria</taxon>
        <taxon>Burkholderiales</taxon>
        <taxon>Burkholderiaceae</taxon>
        <taxon>Burkholderia</taxon>
        <taxon>pseudomallei group</taxon>
    </lineage>
</organism>
<sequence>MRAAKTGRQRTRRRRRAPRASAATGGARWTAAGESVEGPALRALRSALCARRTERLRQGAGRGHHIGQRPVITDHRSPICGERFAMSGLQ</sequence>
<proteinExistence type="predicted"/>
<feature type="compositionally biased region" description="Low complexity" evidence="1">
    <location>
        <begin position="19"/>
        <end position="33"/>
    </location>
</feature>
<evidence type="ECO:0000256" key="1">
    <source>
        <dbReference type="SAM" id="MobiDB-lite"/>
    </source>
</evidence>
<dbReference type="KEGG" id="bma:BMA1747"/>
<dbReference type="AlphaFoldDB" id="A0A0H2WHB1"/>
<gene>
    <name evidence="2" type="ordered locus">BMA1747</name>
</gene>
<feature type="region of interest" description="Disordered" evidence="1">
    <location>
        <begin position="1"/>
        <end position="35"/>
    </location>
</feature>
<dbReference type="Proteomes" id="UP000006693">
    <property type="component" value="Chromosome 1"/>
</dbReference>
<dbReference type="EMBL" id="CP000010">
    <property type="protein sequence ID" value="AAU48197.1"/>
    <property type="molecule type" value="Genomic_DNA"/>
</dbReference>
<feature type="compositionally biased region" description="Basic residues" evidence="1">
    <location>
        <begin position="1"/>
        <end position="18"/>
    </location>
</feature>
<dbReference type="HOGENOM" id="CLU_2463181_0_0_4"/>
<name>A0A0H2WHB1_BURMA</name>
<protein>
    <submittedName>
        <fullName evidence="2">Uncharacterized protein</fullName>
    </submittedName>
</protein>
<evidence type="ECO:0000313" key="2">
    <source>
        <dbReference type="EMBL" id="AAU48197.1"/>
    </source>
</evidence>
<accession>A0A0H2WHB1</accession>